<dbReference type="InterPro" id="IPR024992">
    <property type="entry name" value="DUF3891"/>
</dbReference>
<dbReference type="OrthoDB" id="872894at2"/>
<evidence type="ECO:0008006" key="3">
    <source>
        <dbReference type="Google" id="ProtNLM"/>
    </source>
</evidence>
<dbReference type="Proteomes" id="UP000181790">
    <property type="component" value="Unassembled WGS sequence"/>
</dbReference>
<protein>
    <recommendedName>
        <fullName evidence="3">DUF3891 domain-containing protein</fullName>
    </recommendedName>
</protein>
<keyword evidence="2" id="KW-1185">Reference proteome</keyword>
<organism evidence="1 2">
    <name type="scientific">Arsenicibacter rosenii</name>
    <dbReference type="NCBI Taxonomy" id="1750698"/>
    <lineage>
        <taxon>Bacteria</taxon>
        <taxon>Pseudomonadati</taxon>
        <taxon>Bacteroidota</taxon>
        <taxon>Cytophagia</taxon>
        <taxon>Cytophagales</taxon>
        <taxon>Spirosomataceae</taxon>
        <taxon>Arsenicibacter</taxon>
    </lineage>
</organism>
<comment type="caution">
    <text evidence="1">The sequence shown here is derived from an EMBL/GenBank/DDBJ whole genome shotgun (WGS) entry which is preliminary data.</text>
</comment>
<gene>
    <name evidence="1" type="ORF">BLX24_16175</name>
</gene>
<dbReference type="AlphaFoldDB" id="A0A1S2VIJ4"/>
<evidence type="ECO:0000313" key="2">
    <source>
        <dbReference type="Proteomes" id="UP000181790"/>
    </source>
</evidence>
<dbReference type="EMBL" id="MORL01000008">
    <property type="protein sequence ID" value="OIN58065.1"/>
    <property type="molecule type" value="Genomic_DNA"/>
</dbReference>
<evidence type="ECO:0000313" key="1">
    <source>
        <dbReference type="EMBL" id="OIN58065.1"/>
    </source>
</evidence>
<name>A0A1S2VIJ4_9BACT</name>
<dbReference type="RefSeq" id="WP_071504215.1">
    <property type="nucleotide sequence ID" value="NZ_MORL01000008.1"/>
</dbReference>
<sequence>MIVKQIDIGWQIIHQQAHGLLAFQLALCWKKQLRPTHWVETLIALTEHDDGQDVWAERNHLTKAGAPLDFKILEYSVEQCRNMIRIGLEKSRWNALMLSMHTTFLYATKKGHDKALDAFLDEQLQNQQTWRDACVASEKEADYAYAFLQWCDALSLILCQDLLPPEGRRLEISKGPDGKTYFIYQQPEGAVSVDPWPFGQEAFTVHVEAYQVPQLSFTSDEELYNAIHDCEVVQLMWEFVKGK</sequence>
<reference evidence="1 2" key="1">
    <citation type="submission" date="2016-10" db="EMBL/GenBank/DDBJ databases">
        <title>Arsenicibacter rosenii gen. nov., sp. nov., an efficient arsenic-methylating bacterium isolated from an arsenic-contaminated paddy soil.</title>
        <authorList>
            <person name="Huang K."/>
        </authorList>
    </citation>
    <scope>NUCLEOTIDE SEQUENCE [LARGE SCALE GENOMIC DNA]</scope>
    <source>
        <strain evidence="1 2">SM-1</strain>
    </source>
</reference>
<proteinExistence type="predicted"/>
<dbReference type="Pfam" id="PF13030">
    <property type="entry name" value="DUF3891"/>
    <property type="match status" value="1"/>
</dbReference>
<accession>A0A1S2VIJ4</accession>